<protein>
    <submittedName>
        <fullName evidence="3">Redoxin domain-containing protein</fullName>
    </submittedName>
</protein>
<dbReference type="Pfam" id="PF14289">
    <property type="entry name" value="DUF4369"/>
    <property type="match status" value="1"/>
</dbReference>
<reference evidence="3 4" key="1">
    <citation type="submission" date="2019-04" db="EMBL/GenBank/DDBJ databases">
        <title>Pedobacter sp. RP-1-16 sp. nov., isolated from Arctic soil.</title>
        <authorList>
            <person name="Dahal R.H."/>
            <person name="Kim D.-U."/>
        </authorList>
    </citation>
    <scope>NUCLEOTIDE SEQUENCE [LARGE SCALE GENOMIC DNA]</scope>
    <source>
        <strain evidence="3 4">RP-1-16</strain>
    </source>
</reference>
<comment type="caution">
    <text evidence="3">The sequence shown here is derived from an EMBL/GenBank/DDBJ whole genome shotgun (WGS) entry which is preliminary data.</text>
</comment>
<dbReference type="InterPro" id="IPR013766">
    <property type="entry name" value="Thioredoxin_domain"/>
</dbReference>
<dbReference type="GO" id="GO:0016209">
    <property type="term" value="F:antioxidant activity"/>
    <property type="evidence" value="ECO:0007669"/>
    <property type="project" value="InterPro"/>
</dbReference>
<dbReference type="InterPro" id="IPR036249">
    <property type="entry name" value="Thioredoxin-like_sf"/>
</dbReference>
<dbReference type="AlphaFoldDB" id="A0A4U1GC02"/>
<dbReference type="CDD" id="cd02966">
    <property type="entry name" value="TlpA_like_family"/>
    <property type="match status" value="2"/>
</dbReference>
<dbReference type="Proteomes" id="UP000309594">
    <property type="component" value="Unassembled WGS sequence"/>
</dbReference>
<dbReference type="PROSITE" id="PS51352">
    <property type="entry name" value="THIOREDOXIN_2"/>
    <property type="match status" value="2"/>
</dbReference>
<proteinExistence type="predicted"/>
<evidence type="ECO:0000259" key="2">
    <source>
        <dbReference type="PROSITE" id="PS51352"/>
    </source>
</evidence>
<feature type="domain" description="Thioredoxin" evidence="2">
    <location>
        <begin position="214"/>
        <end position="373"/>
    </location>
</feature>
<feature type="domain" description="Thioredoxin" evidence="2">
    <location>
        <begin position="501"/>
        <end position="648"/>
    </location>
</feature>
<sequence>MGLICRVLLVSRPMKRICSLLILAIPLMGICQQQKFTIKGRIEDLPAKTKAYLVYQLGSKMIQDSCKVSNGVFQFAGIVPEAIEASLLLGHAGKQPGLEPMDSQSIYLENGIIQVQGKDSLIRSAVKGTQLNADNQERTALMKRYSGASQAIQKEAMIGFVRKHPNSRVSLEWMNLVGYRDSVVTANYLLLSERLRNTEMGKELSHGAKTVLSIRPGQIAPDFTLFDPEGRPVKLSDFRGKYVLLDFWASWCKPCRAVQPELKALNEALKAKGKFAILAVSLDKNKEAWLKAIAEDQVPWLQVADLNGQGSKAAQLYDVTILPSSFLIGPDGTIQPAKMKEKLFKEKSLPVDNPGGNSTVDDVPLSDLNMQTILAALAKEKSLNEDITADYNQLKQILETDIGERALGKELDLLDLEKDGAAIYQLLNTKGVLYNKRKQNMKRKFIAEHLDSFVSLYVLADMEYMYSADSYATAYQKLTPRLKNTSLAVSIKERIDKLKITATGTNAKDFTRKNQYGKSIKLSDYRGKLVLLDFWGSWCVPCRQTHPHLKELYSKYKSKGLEIVAVANEKSKDLEKSKQAWHAAIKKDDINWVHVLNDEGSGAPDIVAAYGITSYPTKLLLDQNGKILMRVSSGLNEEMDQLIEKLLGK</sequence>
<dbReference type="InterPro" id="IPR025380">
    <property type="entry name" value="DUF4369"/>
</dbReference>
<keyword evidence="1" id="KW-0676">Redox-active center</keyword>
<name>A0A4U1GC02_9SPHI</name>
<dbReference type="InterPro" id="IPR000866">
    <property type="entry name" value="AhpC/TSA"/>
</dbReference>
<dbReference type="SUPFAM" id="SSF52833">
    <property type="entry name" value="Thioredoxin-like"/>
    <property type="match status" value="2"/>
</dbReference>
<dbReference type="PROSITE" id="PS00194">
    <property type="entry name" value="THIOREDOXIN_1"/>
    <property type="match status" value="1"/>
</dbReference>
<dbReference type="PANTHER" id="PTHR42852:SF13">
    <property type="entry name" value="PROTEIN DIPZ"/>
    <property type="match status" value="1"/>
</dbReference>
<gene>
    <name evidence="3" type="ORF">FBD94_13135</name>
</gene>
<dbReference type="InterPro" id="IPR017937">
    <property type="entry name" value="Thioredoxin_CS"/>
</dbReference>
<evidence type="ECO:0000313" key="4">
    <source>
        <dbReference type="Proteomes" id="UP000309594"/>
    </source>
</evidence>
<dbReference type="GO" id="GO:0016491">
    <property type="term" value="F:oxidoreductase activity"/>
    <property type="evidence" value="ECO:0007669"/>
    <property type="project" value="InterPro"/>
</dbReference>
<dbReference type="InterPro" id="IPR050553">
    <property type="entry name" value="Thioredoxin_ResA/DsbE_sf"/>
</dbReference>
<dbReference type="Gene3D" id="3.40.30.10">
    <property type="entry name" value="Glutaredoxin"/>
    <property type="match status" value="2"/>
</dbReference>
<dbReference type="EMBL" id="SWDX01000004">
    <property type="protein sequence ID" value="TKC61467.1"/>
    <property type="molecule type" value="Genomic_DNA"/>
</dbReference>
<evidence type="ECO:0000313" key="3">
    <source>
        <dbReference type="EMBL" id="TKC61467.1"/>
    </source>
</evidence>
<accession>A0A4U1GC02</accession>
<dbReference type="Pfam" id="PF00578">
    <property type="entry name" value="AhpC-TSA"/>
    <property type="match status" value="2"/>
</dbReference>
<organism evidence="3 4">
    <name type="scientific">Pedobacter hiemivivus</name>
    <dbReference type="NCBI Taxonomy" id="2530454"/>
    <lineage>
        <taxon>Bacteria</taxon>
        <taxon>Pseudomonadati</taxon>
        <taxon>Bacteroidota</taxon>
        <taxon>Sphingobacteriia</taxon>
        <taxon>Sphingobacteriales</taxon>
        <taxon>Sphingobacteriaceae</taxon>
        <taxon>Pedobacter</taxon>
    </lineage>
</organism>
<dbReference type="PANTHER" id="PTHR42852">
    <property type="entry name" value="THIOL:DISULFIDE INTERCHANGE PROTEIN DSBE"/>
    <property type="match status" value="1"/>
</dbReference>
<evidence type="ECO:0000256" key="1">
    <source>
        <dbReference type="ARBA" id="ARBA00023284"/>
    </source>
</evidence>